<evidence type="ECO:0000313" key="1">
    <source>
        <dbReference type="EMBL" id="STX81343.1"/>
    </source>
</evidence>
<sequence>MEEWPVKRETALMSTPCSINLVIKVRRPECELALIIPALS</sequence>
<dbReference type="EMBL" id="UGOD01000003">
    <property type="protein sequence ID" value="STX81343.1"/>
    <property type="molecule type" value="Genomic_DNA"/>
</dbReference>
<evidence type="ECO:0000313" key="2">
    <source>
        <dbReference type="Proteomes" id="UP000254794"/>
    </source>
</evidence>
<organism evidence="1 2">
    <name type="scientific">Legionella busanensis</name>
    <dbReference type="NCBI Taxonomy" id="190655"/>
    <lineage>
        <taxon>Bacteria</taxon>
        <taxon>Pseudomonadati</taxon>
        <taxon>Pseudomonadota</taxon>
        <taxon>Gammaproteobacteria</taxon>
        <taxon>Legionellales</taxon>
        <taxon>Legionellaceae</taxon>
        <taxon>Legionella</taxon>
    </lineage>
</organism>
<proteinExistence type="predicted"/>
<dbReference type="AlphaFoldDB" id="A0A378KAY9"/>
<gene>
    <name evidence="1" type="ORF">NCTC13316_03212</name>
</gene>
<protein>
    <submittedName>
        <fullName evidence="1">Uncharacterized protein</fullName>
    </submittedName>
</protein>
<accession>A0A378KAY9</accession>
<keyword evidence="2" id="KW-1185">Reference proteome</keyword>
<dbReference type="Proteomes" id="UP000254794">
    <property type="component" value="Unassembled WGS sequence"/>
</dbReference>
<name>A0A378KAY9_9GAMM</name>
<reference evidence="1 2" key="1">
    <citation type="submission" date="2018-06" db="EMBL/GenBank/DDBJ databases">
        <authorList>
            <consortium name="Pathogen Informatics"/>
            <person name="Doyle S."/>
        </authorList>
    </citation>
    <scope>NUCLEOTIDE SEQUENCE [LARGE SCALE GENOMIC DNA]</scope>
    <source>
        <strain evidence="1 2">NCTC13316</strain>
    </source>
</reference>